<keyword evidence="2" id="KW-1185">Reference proteome</keyword>
<gene>
    <name evidence="1" type="ORF">ACFPOB_12480</name>
</gene>
<protein>
    <submittedName>
        <fullName evidence="1">Uncharacterized protein</fullName>
    </submittedName>
</protein>
<evidence type="ECO:0000313" key="2">
    <source>
        <dbReference type="Proteomes" id="UP001596053"/>
    </source>
</evidence>
<dbReference type="Proteomes" id="UP001596053">
    <property type="component" value="Unassembled WGS sequence"/>
</dbReference>
<proteinExistence type="predicted"/>
<dbReference type="EMBL" id="JBHSLW010000013">
    <property type="protein sequence ID" value="MFC5420376.1"/>
    <property type="molecule type" value="Genomic_DNA"/>
</dbReference>
<sequence>MLRELFEAALRRCVAEGPAGGEGFAVSASLIRADLSVVRRN</sequence>
<evidence type="ECO:0000313" key="1">
    <source>
        <dbReference type="EMBL" id="MFC5420376.1"/>
    </source>
</evidence>
<organism evidence="1 2">
    <name type="scientific">Bosea eneae</name>
    <dbReference type="NCBI Taxonomy" id="151454"/>
    <lineage>
        <taxon>Bacteria</taxon>
        <taxon>Pseudomonadati</taxon>
        <taxon>Pseudomonadota</taxon>
        <taxon>Alphaproteobacteria</taxon>
        <taxon>Hyphomicrobiales</taxon>
        <taxon>Boseaceae</taxon>
        <taxon>Bosea</taxon>
    </lineage>
</organism>
<accession>A0ABW0IQ20</accession>
<dbReference type="RefSeq" id="WP_377798750.1">
    <property type="nucleotide sequence ID" value="NZ_JBHSLW010000013.1"/>
</dbReference>
<comment type="caution">
    <text evidence="1">The sequence shown here is derived from an EMBL/GenBank/DDBJ whole genome shotgun (WGS) entry which is preliminary data.</text>
</comment>
<reference evidence="2" key="1">
    <citation type="journal article" date="2019" name="Int. J. Syst. Evol. Microbiol.">
        <title>The Global Catalogue of Microorganisms (GCM) 10K type strain sequencing project: providing services to taxonomists for standard genome sequencing and annotation.</title>
        <authorList>
            <consortium name="The Broad Institute Genomics Platform"/>
            <consortium name="The Broad Institute Genome Sequencing Center for Infectious Disease"/>
            <person name="Wu L."/>
            <person name="Ma J."/>
        </authorList>
    </citation>
    <scope>NUCLEOTIDE SEQUENCE [LARGE SCALE GENOMIC DNA]</scope>
    <source>
        <strain evidence="2">NCAIM B.01391</strain>
    </source>
</reference>
<name>A0ABW0IQ20_9HYPH</name>